<feature type="region of interest" description="Disordered" evidence="1">
    <location>
        <begin position="51"/>
        <end position="81"/>
    </location>
</feature>
<protein>
    <submittedName>
        <fullName evidence="2">Predicted protein</fullName>
    </submittedName>
</protein>
<dbReference type="EMBL" id="GG738890">
    <property type="protein sequence ID" value="EFC40751.1"/>
    <property type="molecule type" value="Genomic_DNA"/>
</dbReference>
<evidence type="ECO:0000256" key="1">
    <source>
        <dbReference type="SAM" id="MobiDB-lite"/>
    </source>
</evidence>
<organism evidence="3">
    <name type="scientific">Naegleria gruberi</name>
    <name type="common">Amoeba</name>
    <dbReference type="NCBI Taxonomy" id="5762"/>
    <lineage>
        <taxon>Eukaryota</taxon>
        <taxon>Discoba</taxon>
        <taxon>Heterolobosea</taxon>
        <taxon>Tetramitia</taxon>
        <taxon>Eutetramitia</taxon>
        <taxon>Vahlkampfiidae</taxon>
        <taxon>Naegleria</taxon>
    </lineage>
</organism>
<evidence type="ECO:0000313" key="3">
    <source>
        <dbReference type="Proteomes" id="UP000006671"/>
    </source>
</evidence>
<keyword evidence="3" id="KW-1185">Reference proteome</keyword>
<dbReference type="VEuPathDB" id="AmoebaDB:NAEGRDRAFT_51511"/>
<evidence type="ECO:0000313" key="2">
    <source>
        <dbReference type="EMBL" id="EFC40751.1"/>
    </source>
</evidence>
<dbReference type="GeneID" id="8864439"/>
<dbReference type="RefSeq" id="XP_002673495.1">
    <property type="nucleotide sequence ID" value="XM_002673449.1"/>
</dbReference>
<name>D2VQR6_NAEGR</name>
<gene>
    <name evidence="2" type="ORF">NAEGRDRAFT_51511</name>
</gene>
<feature type="compositionally biased region" description="Acidic residues" evidence="1">
    <location>
        <begin position="54"/>
        <end position="65"/>
    </location>
</feature>
<accession>D2VQR6</accession>
<proteinExistence type="predicted"/>
<sequence length="884" mass="102828">MPIKQRKHSKQCSVCSKYVLKVYLKPEVDSSTPKTKKYCCSKCRDELRNGGSDDIMEADQHDEGEDGLHGTPMASQISSQYNTSQNQPSFQSLVYNGILPSFQPFPSNTTDKIFPIQTFAKFRMIDFTNHNDSDLSNCGPMLGMDYNLRKELDRNCHMARTIQSSNSPSFLIYDSKFTIMDKVAAYSFLTSAGCSISKDVHEWLREKLYEQLRNSIQTEKIKSEIKKHTKIRNCQTYTVVENSNEVNEMSKEFNPKDVSNERSRKTKNKPIIEIKKSAGLQCNNCNSFHITTTSTRKSTTPMKDLETRSRNEKGERITELLNDILEANGENLDSYMDWNFRIGRKSKPLGAVYFTDKHLMSDNHFYEFYSYHHLNGITCTMDELKNERYKLNDEIIKKLNISFSENCVHVDTKCVIQLMVDLIKEVTGEISDILELKSFWDGRPGNDVIHALVPLNTKLATQCRNNAFLTDMYHGKETTVDISKYFNQTFTDLNELSKSGFEYDFNNGTTKKIQIKVYVCPDMSGLWKMMGETFVCPFCNATAKNRHLCLQEKPVFQEKLLKHAKYDTLLDFMVVDVLHAKLRIVENLLKLVLGPLKKDSVEAVCNELQRYPFFSQFKFREESKKQTSANKQLQEKLEIELPYINGTQADIILKNFESIFFETLSDEEFTKEHVRLFTLMRTVIYNYMEAPTQVLERTYSTEEGKQHLKNMLKEIAEEYQDSFHFEFGYYVHIILEHLPKLLDKFGSLARYMNQGCEGMHALGRLISTRKSNHQASNNRPSFSECVLLPWRRIFMSTEYKKPWIGLLREEKTLSEKYIAMVDSFYNESKEMLKSSPTESAMVILDKCQKKRDEFQPLTNPKKQAIKNFDMWANYKTKENEKEIQ</sequence>
<dbReference type="AlphaFoldDB" id="D2VQR6"/>
<dbReference type="InParanoid" id="D2VQR6"/>
<dbReference type="OMA" id="YMEAPTQ"/>
<reference evidence="2 3" key="1">
    <citation type="journal article" date="2010" name="Cell">
        <title>The genome of Naegleria gruberi illuminates early eukaryotic versatility.</title>
        <authorList>
            <person name="Fritz-Laylin L.K."/>
            <person name="Prochnik S.E."/>
            <person name="Ginger M.L."/>
            <person name="Dacks J.B."/>
            <person name="Carpenter M.L."/>
            <person name="Field M.C."/>
            <person name="Kuo A."/>
            <person name="Paredez A."/>
            <person name="Chapman J."/>
            <person name="Pham J."/>
            <person name="Shu S."/>
            <person name="Neupane R."/>
            <person name="Cipriano M."/>
            <person name="Mancuso J."/>
            <person name="Tu H."/>
            <person name="Salamov A."/>
            <person name="Lindquist E."/>
            <person name="Shapiro H."/>
            <person name="Lucas S."/>
            <person name="Grigoriev I.V."/>
            <person name="Cande W.Z."/>
            <person name="Fulton C."/>
            <person name="Rokhsar D.S."/>
            <person name="Dawson S.C."/>
        </authorList>
    </citation>
    <scope>NUCLEOTIDE SEQUENCE [LARGE SCALE GENOMIC DNA]</scope>
    <source>
        <strain evidence="2 3">NEG-M</strain>
    </source>
</reference>
<dbReference type="KEGG" id="ngr:NAEGRDRAFT_51511"/>
<dbReference type="Proteomes" id="UP000006671">
    <property type="component" value="Unassembled WGS sequence"/>
</dbReference>